<accession>F3GSA5</accession>
<keyword evidence="2" id="KW-1185">Reference proteome</keyword>
<evidence type="ECO:0008006" key="3">
    <source>
        <dbReference type="Google" id="ProtNLM"/>
    </source>
</evidence>
<proteinExistence type="predicted"/>
<reference evidence="1 2" key="1">
    <citation type="journal article" date="2011" name="PLoS Pathog.">
        <title>Dynamic evolution of pathogenicity revealed by sequencing and comparative genomics of 19 Pseudomonas syringae isolates.</title>
        <authorList>
            <person name="Baltrus D.A."/>
            <person name="Nishimura M.T."/>
            <person name="Romanchuk A."/>
            <person name="Chang J.H."/>
            <person name="Mukhtar M.S."/>
            <person name="Cherkis K."/>
            <person name="Roach J."/>
            <person name="Grant S.R."/>
            <person name="Jones C.D."/>
            <person name="Dangl J.L."/>
        </authorList>
    </citation>
    <scope>NUCLEOTIDE SEQUENCE [LARGE SCALE GENOMIC DNA]</scope>
    <source>
        <strain evidence="1 2">1704B</strain>
    </source>
</reference>
<dbReference type="AlphaFoldDB" id="F3GSA5"/>
<evidence type="ECO:0000313" key="2">
    <source>
        <dbReference type="Proteomes" id="UP000004986"/>
    </source>
</evidence>
<feature type="non-terminal residue" evidence="1">
    <location>
        <position position="34"/>
    </location>
</feature>
<organism evidence="1 2">
    <name type="scientific">Pseudomonas syringae pv. pisi str. 1704B</name>
    <dbReference type="NCBI Taxonomy" id="629263"/>
    <lineage>
        <taxon>Bacteria</taxon>
        <taxon>Pseudomonadati</taxon>
        <taxon>Pseudomonadota</taxon>
        <taxon>Gammaproteobacteria</taxon>
        <taxon>Pseudomonadales</taxon>
        <taxon>Pseudomonadaceae</taxon>
        <taxon>Pseudomonas</taxon>
        <taxon>Pseudomonas syringae</taxon>
    </lineage>
</organism>
<dbReference type="EMBL" id="AEAI01004951">
    <property type="protein sequence ID" value="EGH49958.1"/>
    <property type="molecule type" value="Genomic_DNA"/>
</dbReference>
<protein>
    <recommendedName>
        <fullName evidence="3">Universal stress protein</fullName>
    </recommendedName>
</protein>
<name>F3GSA5_PSESJ</name>
<feature type="non-terminal residue" evidence="1">
    <location>
        <position position="1"/>
    </location>
</feature>
<evidence type="ECO:0000313" key="1">
    <source>
        <dbReference type="EMBL" id="EGH49958.1"/>
    </source>
</evidence>
<gene>
    <name evidence="1" type="ORF">PSYPI_49132</name>
</gene>
<comment type="caution">
    <text evidence="1">The sequence shown here is derived from an EMBL/GenBank/DDBJ whole genome shotgun (WGS) entry which is preliminary data.</text>
</comment>
<dbReference type="Proteomes" id="UP000004986">
    <property type="component" value="Unassembled WGS sequence"/>
</dbReference>
<sequence length="34" mass="3734">PWVRGGIIGSLLTAKMLVATRVRRDVLPCVVNKN</sequence>